<sequence>MSAITSTRLFASLAVLAFTAGPAMADELERVEVHGRVVEATPRYDVHAACNTIADQLQGALARTWATEGRYGEVKVQLVLENGHVDAVDAKGVSYSVARSVRHAVNRLNCAQASAGTQLYRFSVDFIDPDAPVNDNTTRTAGARGIRISG</sequence>
<feature type="chain" id="PRO_5046795090" description="TonB C-terminal domain-containing protein" evidence="1">
    <location>
        <begin position="26"/>
        <end position="150"/>
    </location>
</feature>
<reference evidence="2 3" key="1">
    <citation type="submission" date="2024-08" db="EMBL/GenBank/DDBJ databases">
        <authorList>
            <person name="Lu H."/>
        </authorList>
    </citation>
    <scope>NUCLEOTIDE SEQUENCE [LARGE SCALE GENOMIC DNA]</scope>
    <source>
        <strain evidence="2 3">BYS78W</strain>
    </source>
</reference>
<dbReference type="EMBL" id="JBIGIC010000004">
    <property type="protein sequence ID" value="MFG6486847.1"/>
    <property type="molecule type" value="Genomic_DNA"/>
</dbReference>
<evidence type="ECO:0000313" key="3">
    <source>
        <dbReference type="Proteomes" id="UP001606134"/>
    </source>
</evidence>
<dbReference type="Proteomes" id="UP001606134">
    <property type="component" value="Unassembled WGS sequence"/>
</dbReference>
<accession>A0ABW7HBJ1</accession>
<evidence type="ECO:0000313" key="2">
    <source>
        <dbReference type="EMBL" id="MFG6486847.1"/>
    </source>
</evidence>
<proteinExistence type="predicted"/>
<organism evidence="2 3">
    <name type="scientific">Pelomonas candidula</name>
    <dbReference type="NCBI Taxonomy" id="3299025"/>
    <lineage>
        <taxon>Bacteria</taxon>
        <taxon>Pseudomonadati</taxon>
        <taxon>Pseudomonadota</taxon>
        <taxon>Betaproteobacteria</taxon>
        <taxon>Burkholderiales</taxon>
        <taxon>Sphaerotilaceae</taxon>
        <taxon>Roseateles</taxon>
    </lineage>
</organism>
<dbReference type="RefSeq" id="WP_394408538.1">
    <property type="nucleotide sequence ID" value="NZ_JBIGIC010000004.1"/>
</dbReference>
<feature type="signal peptide" evidence="1">
    <location>
        <begin position="1"/>
        <end position="25"/>
    </location>
</feature>
<name>A0ABW7HBJ1_9BURK</name>
<protein>
    <recommendedName>
        <fullName evidence="4">TonB C-terminal domain-containing protein</fullName>
    </recommendedName>
</protein>
<keyword evidence="1" id="KW-0732">Signal</keyword>
<comment type="caution">
    <text evidence="2">The sequence shown here is derived from an EMBL/GenBank/DDBJ whole genome shotgun (WGS) entry which is preliminary data.</text>
</comment>
<evidence type="ECO:0008006" key="4">
    <source>
        <dbReference type="Google" id="ProtNLM"/>
    </source>
</evidence>
<keyword evidence="3" id="KW-1185">Reference proteome</keyword>
<evidence type="ECO:0000256" key="1">
    <source>
        <dbReference type="SAM" id="SignalP"/>
    </source>
</evidence>
<gene>
    <name evidence="2" type="ORF">ACG04R_09200</name>
</gene>